<evidence type="ECO:0000313" key="2">
    <source>
        <dbReference type="EMBL" id="TXK09652.1"/>
    </source>
</evidence>
<name>A0A5C8HWI0_9MICO</name>
<evidence type="ECO:0000313" key="3">
    <source>
        <dbReference type="Proteomes" id="UP000321034"/>
    </source>
</evidence>
<gene>
    <name evidence="2" type="ORF">FVP77_12135</name>
</gene>
<dbReference type="InterPro" id="IPR023296">
    <property type="entry name" value="Glyco_hydro_beta-prop_sf"/>
</dbReference>
<keyword evidence="3" id="KW-1185">Reference proteome</keyword>
<evidence type="ECO:0000256" key="1">
    <source>
        <dbReference type="SAM" id="Phobius"/>
    </source>
</evidence>
<keyword evidence="1" id="KW-0472">Membrane</keyword>
<keyword evidence="1" id="KW-1133">Transmembrane helix</keyword>
<comment type="caution">
    <text evidence="2">The sequence shown here is derived from an EMBL/GenBank/DDBJ whole genome shotgun (WGS) entry which is preliminary data.</text>
</comment>
<dbReference type="EMBL" id="VRSV01000002">
    <property type="protein sequence ID" value="TXK09652.1"/>
    <property type="molecule type" value="Genomic_DNA"/>
</dbReference>
<sequence>MIGVSLVAIGSATLATAVVVGPLIGDGSVYSAAPVTLVVAHTVYIFAGRDEAGPTVNDFIMNEWRAFSVTDVESGSWRRHRSLMRPEDVFSWATPGRAYAGQVAERGDGRFHW</sequence>
<organism evidence="2 3">
    <name type="scientific">Microbacterium hatanonis</name>
    <dbReference type="NCBI Taxonomy" id="404366"/>
    <lineage>
        <taxon>Bacteria</taxon>
        <taxon>Bacillati</taxon>
        <taxon>Actinomycetota</taxon>
        <taxon>Actinomycetes</taxon>
        <taxon>Micrococcales</taxon>
        <taxon>Microbacteriaceae</taxon>
        <taxon>Microbacterium</taxon>
    </lineage>
</organism>
<dbReference type="RefSeq" id="WP_147894855.1">
    <property type="nucleotide sequence ID" value="NZ_BAAANR010000001.1"/>
</dbReference>
<dbReference type="Gene3D" id="2.115.10.20">
    <property type="entry name" value="Glycosyl hydrolase domain, family 43"/>
    <property type="match status" value="1"/>
</dbReference>
<dbReference type="AlphaFoldDB" id="A0A5C8HWI0"/>
<dbReference type="Proteomes" id="UP000321034">
    <property type="component" value="Unassembled WGS sequence"/>
</dbReference>
<protein>
    <submittedName>
        <fullName evidence="2">Uncharacterized protein</fullName>
    </submittedName>
</protein>
<accession>A0A5C8HWI0</accession>
<keyword evidence="1" id="KW-0812">Transmembrane</keyword>
<reference evidence="2 3" key="1">
    <citation type="submission" date="2019-08" db="EMBL/GenBank/DDBJ databases">
        <authorList>
            <person name="Dong K."/>
        </authorList>
    </citation>
    <scope>NUCLEOTIDE SEQUENCE [LARGE SCALE GENOMIC DNA]</scope>
    <source>
        <strain evidence="2 3">JCM14558</strain>
    </source>
</reference>
<feature type="transmembrane region" description="Helical" evidence="1">
    <location>
        <begin position="27"/>
        <end position="47"/>
    </location>
</feature>
<proteinExistence type="predicted"/>
<dbReference type="OrthoDB" id="9758923at2"/>